<sequence length="50" mass="5287">MITNENAPKAGRPEANFETTFSQNNNQDQADSQADSIPVDTGSKLTTCAG</sequence>
<feature type="compositionally biased region" description="Low complexity" evidence="1">
    <location>
        <begin position="22"/>
        <end position="36"/>
    </location>
</feature>
<accession>A0A286A3R9</accession>
<dbReference type="EMBL" id="OCMU01000001">
    <property type="protein sequence ID" value="SOD16555.1"/>
    <property type="molecule type" value="Genomic_DNA"/>
</dbReference>
<proteinExistence type="predicted"/>
<name>A0A286A3R9_9PROT</name>
<protein>
    <submittedName>
        <fullName evidence="2">Uncharacterized protein</fullName>
    </submittedName>
</protein>
<feature type="region of interest" description="Disordered" evidence="1">
    <location>
        <begin position="1"/>
        <end position="50"/>
    </location>
</feature>
<dbReference type="AlphaFoldDB" id="A0A286A3R9"/>
<reference evidence="2 3" key="1">
    <citation type="submission" date="2017-09" db="EMBL/GenBank/DDBJ databases">
        <authorList>
            <person name="Ehlers B."/>
            <person name="Leendertz F.H."/>
        </authorList>
    </citation>
    <scope>NUCLEOTIDE SEQUENCE [LARGE SCALE GENOMIC DNA]</scope>
    <source>
        <strain evidence="2 3">Nm42</strain>
    </source>
</reference>
<dbReference type="Proteomes" id="UP000219335">
    <property type="component" value="Unassembled WGS sequence"/>
</dbReference>
<evidence type="ECO:0000313" key="3">
    <source>
        <dbReference type="Proteomes" id="UP000219335"/>
    </source>
</evidence>
<gene>
    <name evidence="2" type="ORF">SAMN06297164_0630</name>
</gene>
<organism evidence="2 3">
    <name type="scientific">Nitrosomonas ureae</name>
    <dbReference type="NCBI Taxonomy" id="44577"/>
    <lineage>
        <taxon>Bacteria</taxon>
        <taxon>Pseudomonadati</taxon>
        <taxon>Pseudomonadota</taxon>
        <taxon>Betaproteobacteria</taxon>
        <taxon>Nitrosomonadales</taxon>
        <taxon>Nitrosomonadaceae</taxon>
        <taxon>Nitrosomonas</taxon>
    </lineage>
</organism>
<evidence type="ECO:0000256" key="1">
    <source>
        <dbReference type="SAM" id="MobiDB-lite"/>
    </source>
</evidence>
<dbReference type="RefSeq" id="WP_176492680.1">
    <property type="nucleotide sequence ID" value="NZ_OCMU01000001.1"/>
</dbReference>
<evidence type="ECO:0000313" key="2">
    <source>
        <dbReference type="EMBL" id="SOD16555.1"/>
    </source>
</evidence>